<keyword evidence="1 2" id="KW-0732">Signal</keyword>
<dbReference type="Gene3D" id="3.40.50.1110">
    <property type="entry name" value="SGNH hydrolase"/>
    <property type="match status" value="1"/>
</dbReference>
<dbReference type="CDD" id="cd01846">
    <property type="entry name" value="fatty_acyltransferase_like"/>
    <property type="match status" value="1"/>
</dbReference>
<organism evidence="3 4">
    <name type="scientific">Aspergillus felis</name>
    <dbReference type="NCBI Taxonomy" id="1287682"/>
    <lineage>
        <taxon>Eukaryota</taxon>
        <taxon>Fungi</taxon>
        <taxon>Dikarya</taxon>
        <taxon>Ascomycota</taxon>
        <taxon>Pezizomycotina</taxon>
        <taxon>Eurotiomycetes</taxon>
        <taxon>Eurotiomycetidae</taxon>
        <taxon>Eurotiales</taxon>
        <taxon>Aspergillaceae</taxon>
        <taxon>Aspergillus</taxon>
        <taxon>Aspergillus subgen. Fumigati</taxon>
    </lineage>
</organism>
<dbReference type="PANTHER" id="PTHR45642:SF139">
    <property type="entry name" value="SGNH HYDROLASE-TYPE ESTERASE DOMAIN-CONTAINING PROTEIN"/>
    <property type="match status" value="1"/>
</dbReference>
<reference evidence="3" key="1">
    <citation type="submission" date="2020-06" db="EMBL/GenBank/DDBJ databases">
        <title>Draft genome sequences of strains closely related to Aspergillus parafelis and Aspergillus hiratsukae.</title>
        <authorList>
            <person name="Dos Santos R.A.C."/>
            <person name="Rivero-Menendez O."/>
            <person name="Steenwyk J.L."/>
            <person name="Mead M.E."/>
            <person name="Goldman G.H."/>
            <person name="Alastruey-Izquierdo A."/>
            <person name="Rokas A."/>
        </authorList>
    </citation>
    <scope>NUCLEOTIDE SEQUENCE</scope>
    <source>
        <strain evidence="3">CNM-CM7691</strain>
    </source>
</reference>
<dbReference type="Proteomes" id="UP000641853">
    <property type="component" value="Unassembled WGS sequence"/>
</dbReference>
<evidence type="ECO:0000313" key="3">
    <source>
        <dbReference type="EMBL" id="KAF7183003.1"/>
    </source>
</evidence>
<name>A0A8H6R1Y8_9EURO</name>
<dbReference type="InterPro" id="IPR050592">
    <property type="entry name" value="GDSL_lipolytic_enzyme"/>
</dbReference>
<evidence type="ECO:0000256" key="2">
    <source>
        <dbReference type="SAM" id="SignalP"/>
    </source>
</evidence>
<dbReference type="InterPro" id="IPR036514">
    <property type="entry name" value="SGNH_hydro_sf"/>
</dbReference>
<dbReference type="PANTHER" id="PTHR45642">
    <property type="entry name" value="GDSL ESTERASE/LIPASE EXL3"/>
    <property type="match status" value="1"/>
</dbReference>
<dbReference type="GO" id="GO:0016788">
    <property type="term" value="F:hydrolase activity, acting on ester bonds"/>
    <property type="evidence" value="ECO:0007669"/>
    <property type="project" value="InterPro"/>
</dbReference>
<dbReference type="EMBL" id="JACBAG010001750">
    <property type="protein sequence ID" value="KAF7183003.1"/>
    <property type="molecule type" value="Genomic_DNA"/>
</dbReference>
<evidence type="ECO:0000313" key="4">
    <source>
        <dbReference type="Proteomes" id="UP000641853"/>
    </source>
</evidence>
<proteinExistence type="predicted"/>
<evidence type="ECO:0008006" key="5">
    <source>
        <dbReference type="Google" id="ProtNLM"/>
    </source>
</evidence>
<comment type="caution">
    <text evidence="3">The sequence shown here is derived from an EMBL/GenBank/DDBJ whole genome shotgun (WGS) entry which is preliminary data.</text>
</comment>
<dbReference type="InterPro" id="IPR001087">
    <property type="entry name" value="GDSL"/>
</dbReference>
<dbReference type="AlphaFoldDB" id="A0A8H6R1Y8"/>
<gene>
    <name evidence="3" type="ORF">CNMCM7691_002747</name>
</gene>
<feature type="signal peptide" evidence="2">
    <location>
        <begin position="1"/>
        <end position="24"/>
    </location>
</feature>
<protein>
    <recommendedName>
        <fullName evidence="5">Cellulose-binding GDSL lipase/acylhydrolase</fullName>
    </recommendedName>
</protein>
<accession>A0A8H6R1Y8</accession>
<dbReference type="SUPFAM" id="SSF52266">
    <property type="entry name" value="SGNH hydrolase"/>
    <property type="match status" value="1"/>
</dbReference>
<feature type="chain" id="PRO_5034833619" description="Cellulose-binding GDSL lipase/acylhydrolase" evidence="2">
    <location>
        <begin position="25"/>
        <end position="308"/>
    </location>
</feature>
<keyword evidence="4" id="KW-1185">Reference proteome</keyword>
<evidence type="ECO:0000256" key="1">
    <source>
        <dbReference type="ARBA" id="ARBA00022729"/>
    </source>
</evidence>
<sequence length="308" mass="33328">MVQKFIYSSLFLFVGLSAGAPASASVAGALPANTKYLITFGDSYSQTGFNISGSYPSATNPLGNPELPGQTTSGGLNWIGFLASKYNTSLILSFNFAYGGATTNASIVAPWSPSVLSLIDQVNLFSKSIAFKPPSAPWNSHNTLAGIWMGINDIGGSYARPDLEAVLIEVMNSYFGQLQILYNAGIRNFMLLTVPPMEKTPLMIERGSEVVAQETAAVEKYNCLLATYVSNFLSSNPHSRAKLIHTRRPFDIAINDPKAYGAPNAACVNWDGTSCLWRDPYHPGVAIQNLTAQHVLTELEGWFLGRDR</sequence>
<dbReference type="Pfam" id="PF00657">
    <property type="entry name" value="Lipase_GDSL"/>
    <property type="match status" value="1"/>
</dbReference>